<protein>
    <recommendedName>
        <fullName evidence="1">TniQ domain-containing protein</fullName>
    </recommendedName>
</protein>
<dbReference type="Pfam" id="PF06527">
    <property type="entry name" value="TniQ"/>
    <property type="match status" value="1"/>
</dbReference>
<dbReference type="AlphaFoldDB" id="A0A2G1DFU2"/>
<organism evidence="2 3">
    <name type="scientific">Malaciobacter molluscorum LMG 25693</name>
    <dbReference type="NCBI Taxonomy" id="870501"/>
    <lineage>
        <taxon>Bacteria</taxon>
        <taxon>Pseudomonadati</taxon>
        <taxon>Campylobacterota</taxon>
        <taxon>Epsilonproteobacteria</taxon>
        <taxon>Campylobacterales</taxon>
        <taxon>Arcobacteraceae</taxon>
        <taxon>Malaciobacter</taxon>
    </lineage>
</organism>
<sequence>MHLHSLEDELLSSWLTRMAHAHYMYPSTFLNLHIKNTRKNSYTRRDLDFYNNEEFFDILSSKSILSKDELLNMSLRGNEGYLFINQSLYPPHQIRRLIDKRTHNGLLYCPKCLEEDKIAYFRKKWRYFFYTACPKHKIFLTDRCWHCYKPIKLLKLKEEVTLKHCHNCGANLSLTYTYRDNVPNEYGIEAIHWFEEGFNKGYFEINGEKVWSAMFFHIFCRLHYLLDRKQDLVLDSFPMIEEYRRVCEKLKLYNSKKASAIYKSFYMNTMIYHLFQNYPYNFLEFIESNYLTYREFTHGLKYIPFWYEKMLSSLIPKQNKIGRKISESEVIGTIKYLNSQGIVINQLNVAEIVGCHSTIHKGFIKIYKKLNFRNN</sequence>
<feature type="domain" description="TniQ" evidence="1">
    <location>
        <begin position="2"/>
        <end position="140"/>
    </location>
</feature>
<reference evidence="2 3" key="1">
    <citation type="submission" date="2017-09" db="EMBL/GenBank/DDBJ databases">
        <title>Arcobacter canalis sp. nov., a new species isolated from a water canal contaminated with urban sewage.</title>
        <authorList>
            <person name="Perez-Cataluna A."/>
            <person name="Salas-Masso N."/>
            <person name="Figueras M.J."/>
        </authorList>
    </citation>
    <scope>NUCLEOTIDE SEQUENCE [LARGE SCALE GENOMIC DNA]</scope>
    <source>
        <strain evidence="2 3">F98-3</strain>
    </source>
</reference>
<accession>A0A2G1DFU2</accession>
<name>A0A2G1DFU2_9BACT</name>
<proteinExistence type="predicted"/>
<dbReference type="Proteomes" id="UP000221222">
    <property type="component" value="Unassembled WGS sequence"/>
</dbReference>
<evidence type="ECO:0000313" key="3">
    <source>
        <dbReference type="Proteomes" id="UP000221222"/>
    </source>
</evidence>
<keyword evidence="3" id="KW-1185">Reference proteome</keyword>
<comment type="caution">
    <text evidence="2">The sequence shown here is derived from an EMBL/GenBank/DDBJ whole genome shotgun (WGS) entry which is preliminary data.</text>
</comment>
<dbReference type="RefSeq" id="WP_099343162.1">
    <property type="nucleotide sequence ID" value="NZ_CP032098.1"/>
</dbReference>
<gene>
    <name evidence="2" type="ORF">CPU12_10950</name>
</gene>
<evidence type="ECO:0000313" key="2">
    <source>
        <dbReference type="EMBL" id="PHO17324.1"/>
    </source>
</evidence>
<evidence type="ECO:0000259" key="1">
    <source>
        <dbReference type="Pfam" id="PF06527"/>
    </source>
</evidence>
<dbReference type="EMBL" id="NXFY01000019">
    <property type="protein sequence ID" value="PHO17324.1"/>
    <property type="molecule type" value="Genomic_DNA"/>
</dbReference>
<dbReference type="InterPro" id="IPR009492">
    <property type="entry name" value="TniQ"/>
</dbReference>